<sequence length="133" mass="15327">MAANTDEEQSLKECEAYVQKHNIQQLLKDCIVQLVVNKPENPLIFLKEHFDRLEKVSELNSSSDRARFSLHVPLSTEMELCSLHNAETVSIQSHHDVYFLPKPAYLSRSAKRTRIAGIVSFCSHSTYRLELRQ</sequence>
<protein>
    <recommendedName>
        <fullName evidence="1">RIIa domain-containing protein</fullName>
    </recommendedName>
</protein>
<dbReference type="SUPFAM" id="SSF47391">
    <property type="entry name" value="Dimerization-anchoring domain of cAMP-dependent PK regulatory subunit"/>
    <property type="match status" value="1"/>
</dbReference>
<dbReference type="Proteomes" id="UP001283361">
    <property type="component" value="Unassembled WGS sequence"/>
</dbReference>
<dbReference type="Gene3D" id="1.20.890.10">
    <property type="entry name" value="cAMP-dependent protein kinase regulatory subunit, dimerization-anchoring domain"/>
    <property type="match status" value="1"/>
</dbReference>
<feature type="domain" description="RIIa" evidence="1">
    <location>
        <begin position="21"/>
        <end position="58"/>
    </location>
</feature>
<gene>
    <name evidence="2" type="ORF">RRG08_045419</name>
</gene>
<dbReference type="SMART" id="SM00394">
    <property type="entry name" value="RIIa"/>
    <property type="match status" value="1"/>
</dbReference>
<dbReference type="AlphaFoldDB" id="A0AAE1CJA8"/>
<evidence type="ECO:0000313" key="3">
    <source>
        <dbReference type="Proteomes" id="UP001283361"/>
    </source>
</evidence>
<name>A0AAE1CJA8_9GAST</name>
<dbReference type="InterPro" id="IPR003117">
    <property type="entry name" value="cAMP_dep_PK_reg_su_I/II_a/b"/>
</dbReference>
<dbReference type="Pfam" id="PF02197">
    <property type="entry name" value="RIIa"/>
    <property type="match status" value="1"/>
</dbReference>
<dbReference type="CDD" id="cd12097">
    <property type="entry name" value="DD_RI_PKA"/>
    <property type="match status" value="1"/>
</dbReference>
<organism evidence="2 3">
    <name type="scientific">Elysia crispata</name>
    <name type="common">lettuce slug</name>
    <dbReference type="NCBI Taxonomy" id="231223"/>
    <lineage>
        <taxon>Eukaryota</taxon>
        <taxon>Metazoa</taxon>
        <taxon>Spiralia</taxon>
        <taxon>Lophotrochozoa</taxon>
        <taxon>Mollusca</taxon>
        <taxon>Gastropoda</taxon>
        <taxon>Heterobranchia</taxon>
        <taxon>Euthyneura</taxon>
        <taxon>Panpulmonata</taxon>
        <taxon>Sacoglossa</taxon>
        <taxon>Placobranchoidea</taxon>
        <taxon>Plakobranchidae</taxon>
        <taxon>Elysia</taxon>
    </lineage>
</organism>
<accession>A0AAE1CJA8</accession>
<comment type="caution">
    <text evidence="2">The sequence shown here is derived from an EMBL/GenBank/DDBJ whole genome shotgun (WGS) entry which is preliminary data.</text>
</comment>
<evidence type="ECO:0000313" key="2">
    <source>
        <dbReference type="EMBL" id="KAK3696752.1"/>
    </source>
</evidence>
<dbReference type="EMBL" id="JAWDGP010008032">
    <property type="protein sequence ID" value="KAK3696752.1"/>
    <property type="molecule type" value="Genomic_DNA"/>
</dbReference>
<keyword evidence="3" id="KW-1185">Reference proteome</keyword>
<proteinExistence type="predicted"/>
<reference evidence="2" key="1">
    <citation type="journal article" date="2023" name="G3 (Bethesda)">
        <title>A reference genome for the long-term kleptoplast-retaining sea slug Elysia crispata morphotype clarki.</title>
        <authorList>
            <person name="Eastman K.E."/>
            <person name="Pendleton A.L."/>
            <person name="Shaikh M.A."/>
            <person name="Suttiyut T."/>
            <person name="Ogas R."/>
            <person name="Tomko P."/>
            <person name="Gavelis G."/>
            <person name="Widhalm J.R."/>
            <person name="Wisecaver J.H."/>
        </authorList>
    </citation>
    <scope>NUCLEOTIDE SEQUENCE</scope>
    <source>
        <strain evidence="2">ECLA1</strain>
    </source>
</reference>
<evidence type="ECO:0000259" key="1">
    <source>
        <dbReference type="SMART" id="SM00394"/>
    </source>
</evidence>